<dbReference type="GO" id="GO:0005634">
    <property type="term" value="C:nucleus"/>
    <property type="evidence" value="ECO:0007669"/>
    <property type="project" value="TreeGrafter"/>
</dbReference>
<dbReference type="InterPro" id="IPR009719">
    <property type="entry name" value="GIP1_N"/>
</dbReference>
<organism evidence="6 7">
    <name type="scientific">Stichopus japonicus</name>
    <name type="common">Sea cucumber</name>
    <dbReference type="NCBI Taxonomy" id="307972"/>
    <lineage>
        <taxon>Eukaryota</taxon>
        <taxon>Metazoa</taxon>
        <taxon>Echinodermata</taxon>
        <taxon>Eleutherozoa</taxon>
        <taxon>Echinozoa</taxon>
        <taxon>Holothuroidea</taxon>
        <taxon>Aspidochirotacea</taxon>
        <taxon>Aspidochirotida</taxon>
        <taxon>Stichopodidae</taxon>
        <taxon>Apostichopus</taxon>
    </lineage>
</organism>
<proteinExistence type="predicted"/>
<reference evidence="6 7" key="1">
    <citation type="journal article" date="2017" name="PLoS Biol.">
        <title>The sea cucumber genome provides insights into morphological evolution and visceral regeneration.</title>
        <authorList>
            <person name="Zhang X."/>
            <person name="Sun L."/>
            <person name="Yuan J."/>
            <person name="Sun Y."/>
            <person name="Gao Y."/>
            <person name="Zhang L."/>
            <person name="Li S."/>
            <person name="Dai H."/>
            <person name="Hamel J.F."/>
            <person name="Liu C."/>
            <person name="Yu Y."/>
            <person name="Liu S."/>
            <person name="Lin W."/>
            <person name="Guo K."/>
            <person name="Jin S."/>
            <person name="Xu P."/>
            <person name="Storey K.B."/>
            <person name="Huan P."/>
            <person name="Zhang T."/>
            <person name="Zhou Y."/>
            <person name="Zhang J."/>
            <person name="Lin C."/>
            <person name="Li X."/>
            <person name="Xing L."/>
            <person name="Huo D."/>
            <person name="Sun M."/>
            <person name="Wang L."/>
            <person name="Mercier A."/>
            <person name="Li F."/>
            <person name="Yang H."/>
            <person name="Xiang J."/>
        </authorList>
    </citation>
    <scope>NUCLEOTIDE SEQUENCE [LARGE SCALE GENOMIC DNA]</scope>
    <source>
        <strain evidence="6">Shaxun</strain>
        <tissue evidence="6">Muscle</tissue>
    </source>
</reference>
<name>A0A2G8JTM0_STIJA</name>
<dbReference type="GO" id="GO:0005737">
    <property type="term" value="C:cytoplasm"/>
    <property type="evidence" value="ECO:0007669"/>
    <property type="project" value="UniProtKB-SubCell"/>
</dbReference>
<evidence type="ECO:0000313" key="7">
    <source>
        <dbReference type="Proteomes" id="UP000230750"/>
    </source>
</evidence>
<comment type="subcellular location">
    <subcellularLocation>
        <location evidence="1">Cytoplasm</location>
    </subcellularLocation>
</comment>
<evidence type="ECO:0000256" key="1">
    <source>
        <dbReference type="ARBA" id="ARBA00004496"/>
    </source>
</evidence>
<dbReference type="OrthoDB" id="5918007at2759"/>
<gene>
    <name evidence="6" type="ORF">BSL78_24050</name>
</gene>
<dbReference type="CDD" id="cd14277">
    <property type="entry name" value="UBA_UBP2_like"/>
    <property type="match status" value="1"/>
</dbReference>
<dbReference type="Pfam" id="PF06972">
    <property type="entry name" value="GIP1_N"/>
    <property type="match status" value="1"/>
</dbReference>
<evidence type="ECO:0000259" key="5">
    <source>
        <dbReference type="PROSITE" id="PS51140"/>
    </source>
</evidence>
<comment type="caution">
    <text evidence="6">The sequence shown here is derived from an EMBL/GenBank/DDBJ whole genome shotgun (WGS) entry which is preliminary data.</text>
</comment>
<evidence type="ECO:0000256" key="3">
    <source>
        <dbReference type="ARBA" id="ARBA00022553"/>
    </source>
</evidence>
<protein>
    <submittedName>
        <fullName evidence="6">Putative ubiquitin-associated protein 2-like</fullName>
    </submittedName>
</protein>
<dbReference type="SUPFAM" id="SSF46934">
    <property type="entry name" value="UBA-like"/>
    <property type="match status" value="1"/>
</dbReference>
<evidence type="ECO:0000313" key="6">
    <source>
        <dbReference type="EMBL" id="PIK39104.1"/>
    </source>
</evidence>
<dbReference type="AlphaFoldDB" id="A0A2G8JTM0"/>
<feature type="region of interest" description="Disordered" evidence="4">
    <location>
        <begin position="1"/>
        <end position="43"/>
    </location>
</feature>
<keyword evidence="7" id="KW-1185">Reference proteome</keyword>
<evidence type="ECO:0000256" key="2">
    <source>
        <dbReference type="ARBA" id="ARBA00022490"/>
    </source>
</evidence>
<dbReference type="PROSITE" id="PS51140">
    <property type="entry name" value="CUE"/>
    <property type="match status" value="1"/>
</dbReference>
<sequence>MVSTKSNTKGGGPRDKGSQQKAQNVKSPTIPVPAEPPAGKKATAEQIRLANMIYSDSTEMDNDKIKEQVQQIKELTNRTEDEILVVLYDANYDTEQAINMLLERDETENKSVSMTARKSYKSLKLKVGKDILLILLWKREEEYFKERLMQCKVKQSKHLNRIQMLLTTPARDIQE</sequence>
<dbReference type="PANTHER" id="PTHR16308">
    <property type="entry name" value="UBIQUITIN ASSOCIATED PROTEIN 2-LIKE/LINGERER"/>
    <property type="match status" value="1"/>
</dbReference>
<dbReference type="GO" id="GO:0043130">
    <property type="term" value="F:ubiquitin binding"/>
    <property type="evidence" value="ECO:0007669"/>
    <property type="project" value="InterPro"/>
</dbReference>
<dbReference type="InterPro" id="IPR009060">
    <property type="entry name" value="UBA-like_sf"/>
</dbReference>
<dbReference type="InterPro" id="IPR051833">
    <property type="entry name" value="TC-DDR_regulator"/>
</dbReference>
<accession>A0A2G8JTM0</accession>
<dbReference type="InterPro" id="IPR003892">
    <property type="entry name" value="CUE"/>
</dbReference>
<dbReference type="Proteomes" id="UP000230750">
    <property type="component" value="Unassembled WGS sequence"/>
</dbReference>
<dbReference type="PANTHER" id="PTHR16308:SF13">
    <property type="entry name" value="PROTEIN LINGERER"/>
    <property type="match status" value="1"/>
</dbReference>
<dbReference type="EMBL" id="MRZV01001276">
    <property type="protein sequence ID" value="PIK39104.1"/>
    <property type="molecule type" value="Genomic_DNA"/>
</dbReference>
<feature type="domain" description="CUE" evidence="5">
    <location>
        <begin position="64"/>
        <end position="106"/>
    </location>
</feature>
<dbReference type="Gene3D" id="1.10.8.10">
    <property type="entry name" value="DNA helicase RuvA subunit, C-terminal domain"/>
    <property type="match status" value="1"/>
</dbReference>
<evidence type="ECO:0000256" key="4">
    <source>
        <dbReference type="SAM" id="MobiDB-lite"/>
    </source>
</evidence>
<keyword evidence="2" id="KW-0963">Cytoplasm</keyword>
<keyword evidence="3" id="KW-0597">Phosphoprotein</keyword>
<dbReference type="STRING" id="307972.A0A2G8JTM0"/>